<dbReference type="STRING" id="439228.SAMN06295920_12212"/>
<evidence type="ECO:0000313" key="11">
    <source>
        <dbReference type="Proteomes" id="UP000189818"/>
    </source>
</evidence>
<dbReference type="EMBL" id="FUYM01000022">
    <property type="protein sequence ID" value="SKC12742.1"/>
    <property type="molecule type" value="Genomic_DNA"/>
</dbReference>
<protein>
    <recommendedName>
        <fullName evidence="4">Methylamine utilization protein MauE</fullName>
    </recommendedName>
</protein>
<evidence type="ECO:0000313" key="10">
    <source>
        <dbReference type="EMBL" id="SKC12742.1"/>
    </source>
</evidence>
<keyword evidence="5 8" id="KW-0812">Transmembrane</keyword>
<sequence>MTAVDILPVLVADVLLGGLFLLGGLAKAKDFAGFTGTLAAYMLVPEALLVPAAAAIVAVELAAGAAAIAAVAIGSQAAMGAIAALLLVYAAAMAINIMRGRTHIDCGCLGFGTSRASLGWELVARNMLLAAVALAAAALPVAPRALGAIDAISGIGAIVAFALLYFGFGHFTAVRLQEKAVLK</sequence>
<evidence type="ECO:0000256" key="4">
    <source>
        <dbReference type="ARBA" id="ARBA00019078"/>
    </source>
</evidence>
<evidence type="ECO:0000256" key="6">
    <source>
        <dbReference type="ARBA" id="ARBA00022989"/>
    </source>
</evidence>
<evidence type="ECO:0000256" key="2">
    <source>
        <dbReference type="ARBA" id="ARBA00004141"/>
    </source>
</evidence>
<dbReference type="Pfam" id="PF07291">
    <property type="entry name" value="MauE"/>
    <property type="match status" value="1"/>
</dbReference>
<comment type="function">
    <text evidence="1">May be specifically involved in the processing, transport, and/or maturation of the MADH beta-subunit.</text>
</comment>
<dbReference type="RefSeq" id="WP_079651043.1">
    <property type="nucleotide sequence ID" value="NZ_FUYM01000022.1"/>
</dbReference>
<dbReference type="AlphaFoldDB" id="A0A1T5GWA5"/>
<evidence type="ECO:0000259" key="9">
    <source>
        <dbReference type="Pfam" id="PF07291"/>
    </source>
</evidence>
<accession>A0A1T5GWA5</accession>
<feature type="transmembrane region" description="Helical" evidence="8">
    <location>
        <begin position="38"/>
        <end position="59"/>
    </location>
</feature>
<dbReference type="GO" id="GO:0016020">
    <property type="term" value="C:membrane"/>
    <property type="evidence" value="ECO:0007669"/>
    <property type="project" value="UniProtKB-SubCell"/>
</dbReference>
<organism evidence="10 11">
    <name type="scientific">Rhizorhabdus histidinilytica</name>
    <dbReference type="NCBI Taxonomy" id="439228"/>
    <lineage>
        <taxon>Bacteria</taxon>
        <taxon>Pseudomonadati</taxon>
        <taxon>Pseudomonadota</taxon>
        <taxon>Alphaproteobacteria</taxon>
        <taxon>Sphingomonadales</taxon>
        <taxon>Sphingomonadaceae</taxon>
        <taxon>Rhizorhabdus</taxon>
    </lineage>
</organism>
<feature type="transmembrane region" description="Helical" evidence="8">
    <location>
        <begin position="148"/>
        <end position="168"/>
    </location>
</feature>
<feature type="domain" description="Methylamine utilisation protein MauE" evidence="9">
    <location>
        <begin position="9"/>
        <end position="137"/>
    </location>
</feature>
<name>A0A1T5GWA5_9SPHN</name>
<reference evidence="11" key="1">
    <citation type="submission" date="2017-02" db="EMBL/GenBank/DDBJ databases">
        <authorList>
            <person name="Varghese N."/>
            <person name="Submissions S."/>
        </authorList>
    </citation>
    <scope>NUCLEOTIDE SEQUENCE [LARGE SCALE GENOMIC DNA]</scope>
    <source>
        <strain evidence="11">UM2</strain>
    </source>
</reference>
<proteinExistence type="predicted"/>
<keyword evidence="11" id="KW-1185">Reference proteome</keyword>
<dbReference type="Proteomes" id="UP000189818">
    <property type="component" value="Unassembled WGS sequence"/>
</dbReference>
<feature type="transmembrane region" description="Helical" evidence="8">
    <location>
        <begin position="65"/>
        <end position="92"/>
    </location>
</feature>
<keyword evidence="6 8" id="KW-1133">Transmembrane helix</keyword>
<dbReference type="UniPathway" id="UPA00895"/>
<evidence type="ECO:0000256" key="5">
    <source>
        <dbReference type="ARBA" id="ARBA00022692"/>
    </source>
</evidence>
<dbReference type="GO" id="GO:0030416">
    <property type="term" value="P:methylamine metabolic process"/>
    <property type="evidence" value="ECO:0007669"/>
    <property type="project" value="InterPro"/>
</dbReference>
<evidence type="ECO:0000256" key="3">
    <source>
        <dbReference type="ARBA" id="ARBA00004856"/>
    </source>
</evidence>
<dbReference type="InterPro" id="IPR009908">
    <property type="entry name" value="Methylamine_util_MauE"/>
</dbReference>
<evidence type="ECO:0000256" key="7">
    <source>
        <dbReference type="ARBA" id="ARBA00023136"/>
    </source>
</evidence>
<feature type="transmembrane region" description="Helical" evidence="8">
    <location>
        <begin position="122"/>
        <end position="142"/>
    </location>
</feature>
<feature type="transmembrane region" description="Helical" evidence="8">
    <location>
        <begin position="6"/>
        <end position="26"/>
    </location>
</feature>
<evidence type="ECO:0000256" key="8">
    <source>
        <dbReference type="SAM" id="Phobius"/>
    </source>
</evidence>
<comment type="pathway">
    <text evidence="3">One-carbon metabolism; methylamine degradation.</text>
</comment>
<gene>
    <name evidence="10" type="ORF">SAMN06295920_12212</name>
</gene>
<evidence type="ECO:0000256" key="1">
    <source>
        <dbReference type="ARBA" id="ARBA00003475"/>
    </source>
</evidence>
<comment type="subcellular location">
    <subcellularLocation>
        <location evidence="2">Membrane</location>
        <topology evidence="2">Multi-pass membrane protein</topology>
    </subcellularLocation>
</comment>
<keyword evidence="7 8" id="KW-0472">Membrane</keyword>